<feature type="non-terminal residue" evidence="1">
    <location>
        <position position="1"/>
    </location>
</feature>
<feature type="non-terminal residue" evidence="1">
    <location>
        <position position="109"/>
    </location>
</feature>
<sequence>SIIVTSWDDIVIENIRFVFDKAELTFRKEGKYRTSEFSWNTGEKSGSMSDGMNTLADYSYGIAGMAKHNRYRFGIEVTNLTMAELLREPTITYVANSKSKEPREIRFSD</sequence>
<evidence type="ECO:0000313" key="1">
    <source>
        <dbReference type="EMBL" id="GMR43392.1"/>
    </source>
</evidence>
<gene>
    <name evidence="1" type="ORF">PMAYCL1PPCAC_13587</name>
</gene>
<comment type="caution">
    <text evidence="1">The sequence shown here is derived from an EMBL/GenBank/DDBJ whole genome shotgun (WGS) entry which is preliminary data.</text>
</comment>
<keyword evidence="2" id="KW-1185">Reference proteome</keyword>
<accession>A0AAN4ZS35</accession>
<dbReference type="Proteomes" id="UP001328107">
    <property type="component" value="Unassembled WGS sequence"/>
</dbReference>
<reference evidence="2" key="1">
    <citation type="submission" date="2022-10" db="EMBL/GenBank/DDBJ databases">
        <title>Genome assembly of Pristionchus species.</title>
        <authorList>
            <person name="Yoshida K."/>
            <person name="Sommer R.J."/>
        </authorList>
    </citation>
    <scope>NUCLEOTIDE SEQUENCE [LARGE SCALE GENOMIC DNA]</scope>
    <source>
        <strain evidence="2">RS5460</strain>
    </source>
</reference>
<proteinExistence type="predicted"/>
<dbReference type="AlphaFoldDB" id="A0AAN4ZS35"/>
<protein>
    <submittedName>
        <fullName evidence="1">Uncharacterized protein</fullName>
    </submittedName>
</protein>
<name>A0AAN4ZS35_9BILA</name>
<organism evidence="1 2">
    <name type="scientific">Pristionchus mayeri</name>
    <dbReference type="NCBI Taxonomy" id="1317129"/>
    <lineage>
        <taxon>Eukaryota</taxon>
        <taxon>Metazoa</taxon>
        <taxon>Ecdysozoa</taxon>
        <taxon>Nematoda</taxon>
        <taxon>Chromadorea</taxon>
        <taxon>Rhabditida</taxon>
        <taxon>Rhabditina</taxon>
        <taxon>Diplogasteromorpha</taxon>
        <taxon>Diplogasteroidea</taxon>
        <taxon>Neodiplogasteridae</taxon>
        <taxon>Pristionchus</taxon>
    </lineage>
</organism>
<evidence type="ECO:0000313" key="2">
    <source>
        <dbReference type="Proteomes" id="UP001328107"/>
    </source>
</evidence>
<dbReference type="EMBL" id="BTRK01000003">
    <property type="protein sequence ID" value="GMR43392.1"/>
    <property type="molecule type" value="Genomic_DNA"/>
</dbReference>